<sequence length="316" mass="35178">MTATGTERTLFTTAGPVVDAVEAGRLAALIVDLDRDLADCAATYCGLYPDPPFEPSLFTKVAQAIGGQGPWYSAAQLRVSNRTSAWLFALDWIMDHAADSLEQIRDTVGRCLEIGDGADPAPGDQLGLFLAELRDLVAAGPAWSRFGPLWREELRRMLEGMAREWEWKDAHARGEAELPTYERYLDNADNFGSVWGNIAHWMYVGDPDILDHMEPLRQVSRQVQKVLRLLNDLATWNRDRTWGDLNALLLGVDVPFVIAHIKALTEHCHRMLEPLYERCPQGAVFVARQIGYSTGYYGSGADYWGLLGLEGSLVEP</sequence>
<dbReference type="Gene3D" id="1.10.600.10">
    <property type="entry name" value="Farnesyl Diphosphate Synthase"/>
    <property type="match status" value="1"/>
</dbReference>
<dbReference type="Pfam" id="PF19086">
    <property type="entry name" value="Terpene_syn_C_2"/>
    <property type="match status" value="1"/>
</dbReference>
<name>D1AD28_THECD</name>
<gene>
    <name evidence="1" type="ordered locus">Tcur_3806</name>
</gene>
<dbReference type="KEGG" id="tcu:Tcur_3806"/>
<dbReference type="HOGENOM" id="CLU_943086_0_0_11"/>
<dbReference type="OrthoDB" id="3398195at2"/>
<proteinExistence type="predicted"/>
<evidence type="ECO:0008006" key="3">
    <source>
        <dbReference type="Google" id="ProtNLM"/>
    </source>
</evidence>
<dbReference type="AlphaFoldDB" id="D1AD28"/>
<dbReference type="RefSeq" id="WP_012854121.1">
    <property type="nucleotide sequence ID" value="NC_013510.1"/>
</dbReference>
<keyword evidence="2" id="KW-1185">Reference proteome</keyword>
<evidence type="ECO:0000313" key="2">
    <source>
        <dbReference type="Proteomes" id="UP000001918"/>
    </source>
</evidence>
<organism evidence="1 2">
    <name type="scientific">Thermomonospora curvata (strain ATCC 19995 / DSM 43183 / JCM 3096 / KCTC 9072 / NBRC 15933 / NCIMB 10081 / Henssen B9)</name>
    <dbReference type="NCBI Taxonomy" id="471852"/>
    <lineage>
        <taxon>Bacteria</taxon>
        <taxon>Bacillati</taxon>
        <taxon>Actinomycetota</taxon>
        <taxon>Actinomycetes</taxon>
        <taxon>Streptosporangiales</taxon>
        <taxon>Thermomonosporaceae</taxon>
        <taxon>Thermomonospora</taxon>
    </lineage>
</organism>
<dbReference type="EMBL" id="CP001738">
    <property type="protein sequence ID" value="ACY99337.1"/>
    <property type="molecule type" value="Genomic_DNA"/>
</dbReference>
<accession>D1AD28</accession>
<dbReference type="SUPFAM" id="SSF48576">
    <property type="entry name" value="Terpenoid synthases"/>
    <property type="match status" value="1"/>
</dbReference>
<protein>
    <recommendedName>
        <fullName evidence="3">Terpene synthase</fullName>
    </recommendedName>
</protein>
<dbReference type="InterPro" id="IPR008949">
    <property type="entry name" value="Isoprenoid_synthase_dom_sf"/>
</dbReference>
<dbReference type="eggNOG" id="ENOG5033TNK">
    <property type="taxonomic scope" value="Bacteria"/>
</dbReference>
<dbReference type="STRING" id="471852.Tcur_3806"/>
<evidence type="ECO:0000313" key="1">
    <source>
        <dbReference type="EMBL" id="ACY99337.1"/>
    </source>
</evidence>
<dbReference type="Proteomes" id="UP000001918">
    <property type="component" value="Chromosome"/>
</dbReference>
<reference evidence="1 2" key="1">
    <citation type="journal article" date="2011" name="Stand. Genomic Sci.">
        <title>Complete genome sequence of Thermomonospora curvata type strain (B9).</title>
        <authorList>
            <person name="Chertkov O."/>
            <person name="Sikorski J."/>
            <person name="Nolan M."/>
            <person name="Lapidus A."/>
            <person name="Lucas S."/>
            <person name="Del Rio T.G."/>
            <person name="Tice H."/>
            <person name="Cheng J.F."/>
            <person name="Goodwin L."/>
            <person name="Pitluck S."/>
            <person name="Liolios K."/>
            <person name="Ivanova N."/>
            <person name="Mavromatis K."/>
            <person name="Mikhailova N."/>
            <person name="Ovchinnikova G."/>
            <person name="Pati A."/>
            <person name="Chen A."/>
            <person name="Palaniappan K."/>
            <person name="Djao O.D."/>
            <person name="Land M."/>
            <person name="Hauser L."/>
            <person name="Chang Y.J."/>
            <person name="Jeffries C.D."/>
            <person name="Brettin T."/>
            <person name="Han C."/>
            <person name="Detter J.C."/>
            <person name="Rohde M."/>
            <person name="Goker M."/>
            <person name="Woyke T."/>
            <person name="Bristow J."/>
            <person name="Eisen J.A."/>
            <person name="Markowitz V."/>
            <person name="Hugenholtz P."/>
            <person name="Klenk H.P."/>
            <person name="Kyrpides N.C."/>
        </authorList>
    </citation>
    <scope>NUCLEOTIDE SEQUENCE [LARGE SCALE GENOMIC DNA]</scope>
    <source>
        <strain evidence="2">ATCC 19995 / DSM 43183 / JCM 3096 / KCTC 9072 / NBRC 15933 / NCIMB 10081 / Henssen B9</strain>
    </source>
</reference>